<evidence type="ECO:0000256" key="3">
    <source>
        <dbReference type="ARBA" id="ARBA00022777"/>
    </source>
</evidence>
<dbReference type="NCBIfam" id="NF033114">
    <property type="entry name" value="phos_trans_CPT"/>
    <property type="match status" value="1"/>
</dbReference>
<dbReference type="RefSeq" id="WP_272173876.1">
    <property type="nucleotide sequence ID" value="NZ_JAQOSK010000001.1"/>
</dbReference>
<reference evidence="5 6" key="1">
    <citation type="journal article" date="2015" name="Int. J. Syst. Evol. Microbiol.">
        <title>Streptomyces gilvifuscus sp. nov., an actinomycete that produces antibacterial compounds isolated from soil.</title>
        <authorList>
            <person name="Nguyen T.M."/>
            <person name="Kim J."/>
        </authorList>
    </citation>
    <scope>NUCLEOTIDE SEQUENCE [LARGE SCALE GENOMIC DNA]</scope>
    <source>
        <strain evidence="5 6">T113</strain>
    </source>
</reference>
<keyword evidence="4" id="KW-0067">ATP-binding</keyword>
<dbReference type="SUPFAM" id="SSF52540">
    <property type="entry name" value="P-loop containing nucleoside triphosphate hydrolases"/>
    <property type="match status" value="1"/>
</dbReference>
<sequence>MATEVIVLNGGSSSGKSGIVRCLQALLPEPWLAFGIDGLIEAMPASLQAALVSPDGSVQVGPEFARLEAAWRRGVAATARAGARVIIDDVFLGGAASQDRWREPLAGLDVLWVGVRCEAAVAAGREIVRGDRAPGMAEKQAEAVHQGVVYDLEVDTTHTEALDCARTVVAAVVSDDCP</sequence>
<dbReference type="EMBL" id="JAQOSK010000001">
    <property type="protein sequence ID" value="MDC2953250.1"/>
    <property type="molecule type" value="Genomic_DNA"/>
</dbReference>
<dbReference type="InterPro" id="IPR027417">
    <property type="entry name" value="P-loop_NTPase"/>
</dbReference>
<dbReference type="InterPro" id="IPR012853">
    <property type="entry name" value="CPT"/>
</dbReference>
<dbReference type="PROSITE" id="PS01075">
    <property type="entry name" value="ACETATE_KINASE_1"/>
    <property type="match status" value="1"/>
</dbReference>
<keyword evidence="2" id="KW-0547">Nucleotide-binding</keyword>
<evidence type="ECO:0000313" key="5">
    <source>
        <dbReference type="EMBL" id="MDC2953250.1"/>
    </source>
</evidence>
<evidence type="ECO:0000256" key="1">
    <source>
        <dbReference type="ARBA" id="ARBA00022679"/>
    </source>
</evidence>
<organism evidence="5 6">
    <name type="scientific">Streptomyces gilvifuscus</name>
    <dbReference type="NCBI Taxonomy" id="1550617"/>
    <lineage>
        <taxon>Bacteria</taxon>
        <taxon>Bacillati</taxon>
        <taxon>Actinomycetota</taxon>
        <taxon>Actinomycetes</taxon>
        <taxon>Kitasatosporales</taxon>
        <taxon>Streptomycetaceae</taxon>
        <taxon>Streptomyces</taxon>
    </lineage>
</organism>
<keyword evidence="3" id="KW-0418">Kinase</keyword>
<accession>A0ABT5FL67</accession>
<evidence type="ECO:0000256" key="2">
    <source>
        <dbReference type="ARBA" id="ARBA00022741"/>
    </source>
</evidence>
<protein>
    <submittedName>
        <fullName evidence="5">Chloramphenicol phosphotransferase CPT</fullName>
    </submittedName>
</protein>
<dbReference type="InterPro" id="IPR023865">
    <property type="entry name" value="Aliphatic_acid_kinase_CS"/>
</dbReference>
<dbReference type="PIRSF" id="PIRSF007531">
    <property type="entry name" value="CPT"/>
    <property type="match status" value="1"/>
</dbReference>
<keyword evidence="6" id="KW-1185">Reference proteome</keyword>
<dbReference type="Proteomes" id="UP001221328">
    <property type="component" value="Unassembled WGS sequence"/>
</dbReference>
<keyword evidence="1" id="KW-0808">Transferase</keyword>
<proteinExistence type="predicted"/>
<dbReference type="Gene3D" id="3.40.50.300">
    <property type="entry name" value="P-loop containing nucleotide triphosphate hydrolases"/>
    <property type="match status" value="1"/>
</dbReference>
<evidence type="ECO:0000256" key="4">
    <source>
        <dbReference type="ARBA" id="ARBA00022840"/>
    </source>
</evidence>
<evidence type="ECO:0000313" key="6">
    <source>
        <dbReference type="Proteomes" id="UP001221328"/>
    </source>
</evidence>
<name>A0ABT5FL67_9ACTN</name>
<gene>
    <name evidence="5" type="primary">cpt</name>
    <name evidence="5" type="ORF">PO587_02150</name>
</gene>
<comment type="caution">
    <text evidence="5">The sequence shown here is derived from an EMBL/GenBank/DDBJ whole genome shotgun (WGS) entry which is preliminary data.</text>
</comment>
<dbReference type="Pfam" id="PF07931">
    <property type="entry name" value="CPT"/>
    <property type="match status" value="1"/>
</dbReference>